<keyword evidence="3 6" id="KW-0812">Transmembrane</keyword>
<dbReference type="Pfam" id="PF01292">
    <property type="entry name" value="Ni_hydr_CYTB"/>
    <property type="match status" value="1"/>
</dbReference>
<evidence type="ECO:0000256" key="5">
    <source>
        <dbReference type="ARBA" id="ARBA00023136"/>
    </source>
</evidence>
<dbReference type="STRING" id="453582.SAMN05421580_10797"/>
<gene>
    <name evidence="8" type="ORF">SAMN05421580_10797</name>
</gene>
<dbReference type="GO" id="GO:0020037">
    <property type="term" value="F:heme binding"/>
    <property type="evidence" value="ECO:0007669"/>
    <property type="project" value="TreeGrafter"/>
</dbReference>
<evidence type="ECO:0000259" key="7">
    <source>
        <dbReference type="Pfam" id="PF01292"/>
    </source>
</evidence>
<reference evidence="9" key="1">
    <citation type="submission" date="2017-01" db="EMBL/GenBank/DDBJ databases">
        <authorList>
            <person name="Varghese N."/>
            <person name="Submissions S."/>
        </authorList>
    </citation>
    <scope>NUCLEOTIDE SEQUENCE [LARGE SCALE GENOMIC DNA]</scope>
    <source>
        <strain evidence="9">DSM 19945</strain>
    </source>
</reference>
<proteinExistence type="predicted"/>
<evidence type="ECO:0000256" key="3">
    <source>
        <dbReference type="ARBA" id="ARBA00022692"/>
    </source>
</evidence>
<evidence type="ECO:0000313" key="8">
    <source>
        <dbReference type="EMBL" id="SIS94719.1"/>
    </source>
</evidence>
<dbReference type="InterPro" id="IPR051542">
    <property type="entry name" value="Hydrogenase_cytochrome"/>
</dbReference>
<keyword evidence="4 6" id="KW-1133">Transmembrane helix</keyword>
<dbReference type="SUPFAM" id="SSF81342">
    <property type="entry name" value="Transmembrane di-heme cytochromes"/>
    <property type="match status" value="1"/>
</dbReference>
<organism evidence="8 9">
    <name type="scientific">Rhodobacter aestuarii</name>
    <dbReference type="NCBI Taxonomy" id="453582"/>
    <lineage>
        <taxon>Bacteria</taxon>
        <taxon>Pseudomonadati</taxon>
        <taxon>Pseudomonadota</taxon>
        <taxon>Alphaproteobacteria</taxon>
        <taxon>Rhodobacterales</taxon>
        <taxon>Rhodobacter group</taxon>
        <taxon>Rhodobacter</taxon>
    </lineage>
</organism>
<keyword evidence="9" id="KW-1185">Reference proteome</keyword>
<accession>A0A1N7N952</accession>
<dbReference type="AlphaFoldDB" id="A0A1N7N952"/>
<dbReference type="GO" id="GO:0009055">
    <property type="term" value="F:electron transfer activity"/>
    <property type="evidence" value="ECO:0007669"/>
    <property type="project" value="InterPro"/>
</dbReference>
<comment type="subcellular location">
    <subcellularLocation>
        <location evidence="1">Cell membrane</location>
        <topology evidence="1">Multi-pass membrane protein</topology>
    </subcellularLocation>
</comment>
<dbReference type="Gene3D" id="1.20.950.20">
    <property type="entry name" value="Transmembrane di-heme cytochromes, Chain C"/>
    <property type="match status" value="1"/>
</dbReference>
<dbReference type="PANTHER" id="PTHR30485:SF2">
    <property type="entry name" value="BLL0597 PROTEIN"/>
    <property type="match status" value="1"/>
</dbReference>
<name>A0A1N7N952_9RHOB</name>
<evidence type="ECO:0000256" key="2">
    <source>
        <dbReference type="ARBA" id="ARBA00022475"/>
    </source>
</evidence>
<evidence type="ECO:0000256" key="4">
    <source>
        <dbReference type="ARBA" id="ARBA00022989"/>
    </source>
</evidence>
<feature type="domain" description="Cytochrome b561 bacterial/Ni-hydrogenase" evidence="7">
    <location>
        <begin position="17"/>
        <end position="192"/>
    </location>
</feature>
<feature type="transmembrane region" description="Helical" evidence="6">
    <location>
        <begin position="107"/>
        <end position="127"/>
    </location>
</feature>
<sequence length="196" mass="21886">MPADTTATTATKPPMIWDPLVRVFHWTLLLCVAGAFVLGHFGPLEMTLHFYLGYAVLALLAIRLIWGFVGTKNARFGNFVRGPISVVRYLLTLPSRKPSHAEGHNPLGGWSVVAMMVVLFLQVLTGLCTDPDDYLNIGPLAPYLPDGWPRMALGWHHKLGWVLLALIALHVGAIYFYKVWKREDLVTPMITGRRRG</sequence>
<dbReference type="OrthoDB" id="196472at2"/>
<protein>
    <submittedName>
        <fullName evidence="8">Cytochrome b</fullName>
    </submittedName>
</protein>
<dbReference type="GO" id="GO:0005886">
    <property type="term" value="C:plasma membrane"/>
    <property type="evidence" value="ECO:0007669"/>
    <property type="project" value="UniProtKB-SubCell"/>
</dbReference>
<dbReference type="InterPro" id="IPR011577">
    <property type="entry name" value="Cyt_b561_bac/Ni-Hgenase"/>
</dbReference>
<dbReference type="InterPro" id="IPR016174">
    <property type="entry name" value="Di-haem_cyt_TM"/>
</dbReference>
<feature type="transmembrane region" description="Helical" evidence="6">
    <location>
        <begin position="48"/>
        <end position="69"/>
    </location>
</feature>
<dbReference type="Proteomes" id="UP000186221">
    <property type="component" value="Unassembled WGS sequence"/>
</dbReference>
<evidence type="ECO:0000313" key="9">
    <source>
        <dbReference type="Proteomes" id="UP000186221"/>
    </source>
</evidence>
<evidence type="ECO:0000256" key="1">
    <source>
        <dbReference type="ARBA" id="ARBA00004651"/>
    </source>
</evidence>
<dbReference type="EMBL" id="FTOG01000007">
    <property type="protein sequence ID" value="SIS94719.1"/>
    <property type="molecule type" value="Genomic_DNA"/>
</dbReference>
<feature type="transmembrane region" description="Helical" evidence="6">
    <location>
        <begin position="159"/>
        <end position="177"/>
    </location>
</feature>
<dbReference type="GO" id="GO:0022904">
    <property type="term" value="P:respiratory electron transport chain"/>
    <property type="evidence" value="ECO:0007669"/>
    <property type="project" value="InterPro"/>
</dbReference>
<evidence type="ECO:0000256" key="6">
    <source>
        <dbReference type="SAM" id="Phobius"/>
    </source>
</evidence>
<dbReference type="PANTHER" id="PTHR30485">
    <property type="entry name" value="NI/FE-HYDROGENASE 1 B-TYPE CYTOCHROME SUBUNIT"/>
    <property type="match status" value="1"/>
</dbReference>
<keyword evidence="5 6" id="KW-0472">Membrane</keyword>
<keyword evidence="2" id="KW-1003">Cell membrane</keyword>
<dbReference type="RefSeq" id="WP_076485142.1">
    <property type="nucleotide sequence ID" value="NZ_FTOG01000007.1"/>
</dbReference>
<feature type="transmembrane region" description="Helical" evidence="6">
    <location>
        <begin position="23"/>
        <end position="42"/>
    </location>
</feature>